<evidence type="ECO:0000256" key="2">
    <source>
        <dbReference type="ARBA" id="ARBA00009183"/>
    </source>
</evidence>
<evidence type="ECO:0000256" key="8">
    <source>
        <dbReference type="RuleBase" id="RU361177"/>
    </source>
</evidence>
<name>A0A8T2UMG1_CERRI</name>
<keyword evidence="6 8" id="KW-0560">Oxidoreductase</keyword>
<evidence type="ECO:0000256" key="3">
    <source>
        <dbReference type="ARBA" id="ARBA00022630"/>
    </source>
</evidence>
<protein>
    <recommendedName>
        <fullName evidence="8">Flavin-containing monooxygenase</fullName>
        <ecNumber evidence="8">1.-.-.-</ecNumber>
    </recommendedName>
</protein>
<dbReference type="FunFam" id="3.50.50.60:FF:000023">
    <property type="entry name" value="Dimethylaniline monooxygenase [N-oxide-forming]"/>
    <property type="match status" value="1"/>
</dbReference>
<evidence type="ECO:0000256" key="1">
    <source>
        <dbReference type="ARBA" id="ARBA00001974"/>
    </source>
</evidence>
<dbReference type="EC" id="1.-.-.-" evidence="8"/>
<comment type="cofactor">
    <cofactor evidence="1 8">
        <name>FAD</name>
        <dbReference type="ChEBI" id="CHEBI:57692"/>
    </cofactor>
</comment>
<keyword evidence="4 8" id="KW-0274">FAD</keyword>
<evidence type="ECO:0000313" key="10">
    <source>
        <dbReference type="Proteomes" id="UP000825935"/>
    </source>
</evidence>
<dbReference type="InterPro" id="IPR020946">
    <property type="entry name" value="Flavin_mOase-like"/>
</dbReference>
<evidence type="ECO:0000313" key="9">
    <source>
        <dbReference type="EMBL" id="KAH7433479.1"/>
    </source>
</evidence>
<dbReference type="Proteomes" id="UP000825935">
    <property type="component" value="Chromosome 7"/>
</dbReference>
<keyword evidence="5" id="KW-0521">NADP</keyword>
<evidence type="ECO:0000256" key="4">
    <source>
        <dbReference type="ARBA" id="ARBA00022827"/>
    </source>
</evidence>
<gene>
    <name evidence="9" type="ORF">KP509_07G071400</name>
</gene>
<dbReference type="SUPFAM" id="SSF51905">
    <property type="entry name" value="FAD/NAD(P)-binding domain"/>
    <property type="match status" value="2"/>
</dbReference>
<dbReference type="InterPro" id="IPR036188">
    <property type="entry name" value="FAD/NAD-bd_sf"/>
</dbReference>
<dbReference type="EMBL" id="CM035412">
    <property type="protein sequence ID" value="KAH7433479.1"/>
    <property type="molecule type" value="Genomic_DNA"/>
</dbReference>
<dbReference type="Gene3D" id="3.50.50.60">
    <property type="entry name" value="FAD/NAD(P)-binding domain"/>
    <property type="match status" value="1"/>
</dbReference>
<proteinExistence type="inferred from homology"/>
<dbReference type="GO" id="GO:0050660">
    <property type="term" value="F:flavin adenine dinucleotide binding"/>
    <property type="evidence" value="ECO:0007669"/>
    <property type="project" value="InterPro"/>
</dbReference>
<organism evidence="9 10">
    <name type="scientific">Ceratopteris richardii</name>
    <name type="common">Triangle waterfern</name>
    <dbReference type="NCBI Taxonomy" id="49495"/>
    <lineage>
        <taxon>Eukaryota</taxon>
        <taxon>Viridiplantae</taxon>
        <taxon>Streptophyta</taxon>
        <taxon>Embryophyta</taxon>
        <taxon>Tracheophyta</taxon>
        <taxon>Polypodiopsida</taxon>
        <taxon>Polypodiidae</taxon>
        <taxon>Polypodiales</taxon>
        <taxon>Pteridineae</taxon>
        <taxon>Pteridaceae</taxon>
        <taxon>Parkerioideae</taxon>
        <taxon>Ceratopteris</taxon>
    </lineage>
</organism>
<reference evidence="9" key="1">
    <citation type="submission" date="2021-08" db="EMBL/GenBank/DDBJ databases">
        <title>WGS assembly of Ceratopteris richardii.</title>
        <authorList>
            <person name="Marchant D.B."/>
            <person name="Chen G."/>
            <person name="Jenkins J."/>
            <person name="Shu S."/>
            <person name="Leebens-Mack J."/>
            <person name="Grimwood J."/>
            <person name="Schmutz J."/>
            <person name="Soltis P."/>
            <person name="Soltis D."/>
            <person name="Chen Z.-H."/>
        </authorList>
    </citation>
    <scope>NUCLEOTIDE SEQUENCE</scope>
    <source>
        <strain evidence="9">Whitten #5841</strain>
        <tissue evidence="9">Leaf</tissue>
    </source>
</reference>
<keyword evidence="8" id="KW-0503">Monooxygenase</keyword>
<accession>A0A8T2UMG1</accession>
<keyword evidence="3 8" id="KW-0285">Flavoprotein</keyword>
<dbReference type="OMA" id="TWVTQRP"/>
<evidence type="ECO:0000256" key="5">
    <source>
        <dbReference type="ARBA" id="ARBA00022857"/>
    </source>
</evidence>
<dbReference type="GO" id="GO:0103075">
    <property type="term" value="F:indole-3-pyruvate monooxygenase activity"/>
    <property type="evidence" value="ECO:0007669"/>
    <property type="project" value="UniProtKB-EC"/>
</dbReference>
<comment type="caution">
    <text evidence="9">The sequence shown here is derived from an EMBL/GenBank/DDBJ whole genome shotgun (WGS) entry which is preliminary data.</text>
</comment>
<comment type="catalytic activity">
    <reaction evidence="7">
        <text>indole-3-pyruvate + NADPH + O2 + H(+) = (indol-3-yl)acetate + CO2 + NADP(+) + H2O</text>
        <dbReference type="Rhea" id="RHEA:34331"/>
        <dbReference type="ChEBI" id="CHEBI:15377"/>
        <dbReference type="ChEBI" id="CHEBI:15378"/>
        <dbReference type="ChEBI" id="CHEBI:15379"/>
        <dbReference type="ChEBI" id="CHEBI:16526"/>
        <dbReference type="ChEBI" id="CHEBI:17640"/>
        <dbReference type="ChEBI" id="CHEBI:30854"/>
        <dbReference type="ChEBI" id="CHEBI:57783"/>
        <dbReference type="ChEBI" id="CHEBI:58349"/>
        <dbReference type="EC" id="1.14.13.168"/>
    </reaction>
</comment>
<sequence>MPASMMESKYVPRNSNEEAILEMIASMGRVEDHTAPRMAHAEDSNSAQNVWTDRVIIIGAGPSGMATAASLRRKGIPYVLLERASGIASLWKERTYDRLKMHLAKEACELPFKAFPERYPTFITRRQFIDYLEEYARDFCIQPRFNETVQSATFDEASQTWQVQTIAVGPFAEGPRRKLVHTGRWLVVATGENAEMVLPSMPGLNEFKGTYIHSSQYKNGEAYAGKRVLVVGSGNSGMEIALDLANCGANTTMVVRSPVHILTREMFGMSTFSVAMRLTKSLPLWLVDYILVSYSRLALGDTTSLGIQRPKVGPLELKCKMGKTPVLNVGTLEKIQSGDIKVKPAVEQLMEGGARFVDGTSLEFDAIIFATGYKSTVLRWLKDKESFFGTDSLPKERACGRSWKGRNGLYVAGMCNKGVLGGTTDAQRIANHIYSTYFTGTASSAEAEA</sequence>
<keyword evidence="10" id="KW-1185">Reference proteome</keyword>
<comment type="similarity">
    <text evidence="2 8">Belongs to the FMO family.</text>
</comment>
<dbReference type="OrthoDB" id="66881at2759"/>
<dbReference type="Pfam" id="PF00743">
    <property type="entry name" value="FMO-like"/>
    <property type="match status" value="1"/>
</dbReference>
<evidence type="ECO:0000256" key="6">
    <source>
        <dbReference type="ARBA" id="ARBA00023002"/>
    </source>
</evidence>
<dbReference type="PANTHER" id="PTHR43539">
    <property type="entry name" value="FLAVIN-BINDING MONOOXYGENASE-LIKE PROTEIN (AFU_ORTHOLOGUE AFUA_4G09220)"/>
    <property type="match status" value="1"/>
</dbReference>
<dbReference type="InterPro" id="IPR050982">
    <property type="entry name" value="Auxin_biosynth/cation_transpt"/>
</dbReference>
<dbReference type="PANTHER" id="PTHR43539:SF9">
    <property type="entry name" value="INDOLE-3-PYRUVATE MONOOXYGENASE YUCCA11-RELATED"/>
    <property type="match status" value="1"/>
</dbReference>
<dbReference type="PRINTS" id="PR00411">
    <property type="entry name" value="PNDRDTASEI"/>
</dbReference>
<dbReference type="PRINTS" id="PR00368">
    <property type="entry name" value="FADPNR"/>
</dbReference>
<dbReference type="AlphaFoldDB" id="A0A8T2UMG1"/>
<dbReference type="GO" id="GO:0050661">
    <property type="term" value="F:NADP binding"/>
    <property type="evidence" value="ECO:0007669"/>
    <property type="project" value="InterPro"/>
</dbReference>
<dbReference type="GO" id="GO:0004499">
    <property type="term" value="F:N,N-dimethylaniline monooxygenase activity"/>
    <property type="evidence" value="ECO:0007669"/>
    <property type="project" value="InterPro"/>
</dbReference>
<evidence type="ECO:0000256" key="7">
    <source>
        <dbReference type="ARBA" id="ARBA00047707"/>
    </source>
</evidence>